<dbReference type="GO" id="GO:0007268">
    <property type="term" value="P:chemical synaptic transmission"/>
    <property type="evidence" value="ECO:0007669"/>
    <property type="project" value="TreeGrafter"/>
</dbReference>
<evidence type="ECO:0000313" key="2">
    <source>
        <dbReference type="RefSeq" id="XP_050923326.1"/>
    </source>
</evidence>
<evidence type="ECO:0000313" key="1">
    <source>
        <dbReference type="Proteomes" id="UP000694890"/>
    </source>
</evidence>
<sequence length="84" mass="9621">SVYHLLQSLHPLDPSRLFGWQAANTLNSTETTELPHFSSPHLVNRFALVENLDFLYYLRHGRPSFAYATFLVQQLSSCSDVKLL</sequence>
<dbReference type="GO" id="GO:0008088">
    <property type="term" value="P:axo-dendritic transport"/>
    <property type="evidence" value="ECO:0007669"/>
    <property type="project" value="TreeGrafter"/>
</dbReference>
<dbReference type="Proteomes" id="UP000694890">
    <property type="component" value="Unplaced"/>
</dbReference>
<dbReference type="GO" id="GO:0007409">
    <property type="term" value="P:axonogenesis"/>
    <property type="evidence" value="ECO:0007669"/>
    <property type="project" value="TreeGrafter"/>
</dbReference>
<name>A0AAJ8AZ04_LATCA</name>
<feature type="non-terminal residue" evidence="2">
    <location>
        <position position="1"/>
    </location>
</feature>
<dbReference type="GO" id="GO:0030424">
    <property type="term" value="C:axon"/>
    <property type="evidence" value="ECO:0007669"/>
    <property type="project" value="TreeGrafter"/>
</dbReference>
<dbReference type="GeneID" id="127139567"/>
<gene>
    <name evidence="2" type="primary">LOC127139567</name>
</gene>
<dbReference type="KEGG" id="lcf:127139567"/>
<proteinExistence type="predicted"/>
<accession>A0AAJ8AZ04</accession>
<dbReference type="GO" id="GO:0048489">
    <property type="term" value="P:synaptic vesicle transport"/>
    <property type="evidence" value="ECO:0007669"/>
    <property type="project" value="TreeGrafter"/>
</dbReference>
<dbReference type="GO" id="GO:0030425">
    <property type="term" value="C:dendrite"/>
    <property type="evidence" value="ECO:0007669"/>
    <property type="project" value="TreeGrafter"/>
</dbReference>
<protein>
    <submittedName>
        <fullName evidence="2">Spatacsin-like</fullName>
    </submittedName>
</protein>
<dbReference type="GO" id="GO:0005737">
    <property type="term" value="C:cytoplasm"/>
    <property type="evidence" value="ECO:0007669"/>
    <property type="project" value="TreeGrafter"/>
</dbReference>
<dbReference type="RefSeq" id="XP_050923326.1">
    <property type="nucleotide sequence ID" value="XM_051067369.1"/>
</dbReference>
<dbReference type="AlphaFoldDB" id="A0AAJ8AZ04"/>
<dbReference type="InterPro" id="IPR028103">
    <property type="entry name" value="Spatacsin"/>
</dbReference>
<organism evidence="1 2">
    <name type="scientific">Lates calcarifer</name>
    <name type="common">Barramundi</name>
    <name type="synonym">Holocentrus calcarifer</name>
    <dbReference type="NCBI Taxonomy" id="8187"/>
    <lineage>
        <taxon>Eukaryota</taxon>
        <taxon>Metazoa</taxon>
        <taxon>Chordata</taxon>
        <taxon>Craniata</taxon>
        <taxon>Vertebrata</taxon>
        <taxon>Euteleostomi</taxon>
        <taxon>Actinopterygii</taxon>
        <taxon>Neopterygii</taxon>
        <taxon>Teleostei</taxon>
        <taxon>Neoteleostei</taxon>
        <taxon>Acanthomorphata</taxon>
        <taxon>Carangaria</taxon>
        <taxon>Carangaria incertae sedis</taxon>
        <taxon>Centropomidae</taxon>
        <taxon>Lates</taxon>
    </lineage>
</organism>
<dbReference type="PANTHER" id="PTHR13650">
    <property type="entry name" value="SPATACSIN"/>
    <property type="match status" value="1"/>
</dbReference>
<dbReference type="GO" id="GO:0045202">
    <property type="term" value="C:synapse"/>
    <property type="evidence" value="ECO:0007669"/>
    <property type="project" value="TreeGrafter"/>
</dbReference>
<dbReference type="PANTHER" id="PTHR13650:SF0">
    <property type="entry name" value="SPATACSIN"/>
    <property type="match status" value="1"/>
</dbReference>
<reference evidence="2" key="1">
    <citation type="submission" date="2025-08" db="UniProtKB">
        <authorList>
            <consortium name="RefSeq"/>
        </authorList>
    </citation>
    <scope>IDENTIFICATION</scope>
    <source>
        <tissue evidence="2">Brain</tissue>
    </source>
</reference>